<evidence type="ECO:0000313" key="1">
    <source>
        <dbReference type="EMBL" id="KIK78548.1"/>
    </source>
</evidence>
<feature type="non-terminal residue" evidence="1">
    <location>
        <position position="1"/>
    </location>
</feature>
<dbReference type="EMBL" id="KN826555">
    <property type="protein sequence ID" value="KIK78548.1"/>
    <property type="molecule type" value="Genomic_DNA"/>
</dbReference>
<accession>A0A0D0CT50</accession>
<name>A0A0D0CT50_9AGAM</name>
<dbReference type="OrthoDB" id="1681765at2759"/>
<dbReference type="Proteomes" id="UP000054538">
    <property type="component" value="Unassembled WGS sequence"/>
</dbReference>
<dbReference type="HOGENOM" id="CLU_182684_1_0_1"/>
<keyword evidence="2" id="KW-1185">Reference proteome</keyword>
<dbReference type="InParanoid" id="A0A0D0CT50"/>
<evidence type="ECO:0008006" key="3">
    <source>
        <dbReference type="Google" id="ProtNLM"/>
    </source>
</evidence>
<reference evidence="2" key="2">
    <citation type="submission" date="2015-01" db="EMBL/GenBank/DDBJ databases">
        <title>Evolutionary Origins and Diversification of the Mycorrhizal Mutualists.</title>
        <authorList>
            <consortium name="DOE Joint Genome Institute"/>
            <consortium name="Mycorrhizal Genomics Consortium"/>
            <person name="Kohler A."/>
            <person name="Kuo A."/>
            <person name="Nagy L.G."/>
            <person name="Floudas D."/>
            <person name="Copeland A."/>
            <person name="Barry K.W."/>
            <person name="Cichocki N."/>
            <person name="Veneault-Fourrey C."/>
            <person name="LaButti K."/>
            <person name="Lindquist E.A."/>
            <person name="Lipzen A."/>
            <person name="Lundell T."/>
            <person name="Morin E."/>
            <person name="Murat C."/>
            <person name="Riley R."/>
            <person name="Ohm R."/>
            <person name="Sun H."/>
            <person name="Tunlid A."/>
            <person name="Henrissat B."/>
            <person name="Grigoriev I.V."/>
            <person name="Hibbett D.S."/>
            <person name="Martin F."/>
        </authorList>
    </citation>
    <scope>NUCLEOTIDE SEQUENCE [LARGE SCALE GENOMIC DNA]</scope>
    <source>
        <strain evidence="2">Ve08.2h10</strain>
    </source>
</reference>
<dbReference type="AlphaFoldDB" id="A0A0D0CT50"/>
<proteinExistence type="predicted"/>
<feature type="non-terminal residue" evidence="1">
    <location>
        <position position="52"/>
    </location>
</feature>
<reference evidence="1 2" key="1">
    <citation type="submission" date="2014-04" db="EMBL/GenBank/DDBJ databases">
        <authorList>
            <consortium name="DOE Joint Genome Institute"/>
            <person name="Kuo A."/>
            <person name="Kohler A."/>
            <person name="Jargeat P."/>
            <person name="Nagy L.G."/>
            <person name="Floudas D."/>
            <person name="Copeland A."/>
            <person name="Barry K.W."/>
            <person name="Cichocki N."/>
            <person name="Veneault-Fourrey C."/>
            <person name="LaButti K."/>
            <person name="Lindquist E.A."/>
            <person name="Lipzen A."/>
            <person name="Lundell T."/>
            <person name="Morin E."/>
            <person name="Murat C."/>
            <person name="Sun H."/>
            <person name="Tunlid A."/>
            <person name="Henrissat B."/>
            <person name="Grigoriev I.V."/>
            <person name="Hibbett D.S."/>
            <person name="Martin F."/>
            <person name="Nordberg H.P."/>
            <person name="Cantor M.N."/>
            <person name="Hua S.X."/>
        </authorList>
    </citation>
    <scope>NUCLEOTIDE SEQUENCE [LARGE SCALE GENOMIC DNA]</scope>
    <source>
        <strain evidence="1 2">Ve08.2h10</strain>
    </source>
</reference>
<protein>
    <recommendedName>
        <fullName evidence="3">DDE Tnp4 domain-containing protein</fullName>
    </recommendedName>
</protein>
<sequence>DGSMEDAALWTDPCAINLQIPEGRYLLADAGFGTCNMLLVPYQGVQYHLKEW</sequence>
<organism evidence="1 2">
    <name type="scientific">Paxillus rubicundulus Ve08.2h10</name>
    <dbReference type="NCBI Taxonomy" id="930991"/>
    <lineage>
        <taxon>Eukaryota</taxon>
        <taxon>Fungi</taxon>
        <taxon>Dikarya</taxon>
        <taxon>Basidiomycota</taxon>
        <taxon>Agaricomycotina</taxon>
        <taxon>Agaricomycetes</taxon>
        <taxon>Agaricomycetidae</taxon>
        <taxon>Boletales</taxon>
        <taxon>Paxilineae</taxon>
        <taxon>Paxillaceae</taxon>
        <taxon>Paxillus</taxon>
    </lineage>
</organism>
<gene>
    <name evidence="1" type="ORF">PAXRUDRAFT_37541</name>
</gene>
<evidence type="ECO:0000313" key="2">
    <source>
        <dbReference type="Proteomes" id="UP000054538"/>
    </source>
</evidence>